<protein>
    <submittedName>
        <fullName evidence="2">Uncharacterized protein</fullName>
    </submittedName>
</protein>
<organism evidence="1 2">
    <name type="scientific">Acrobeloides nanus</name>
    <dbReference type="NCBI Taxonomy" id="290746"/>
    <lineage>
        <taxon>Eukaryota</taxon>
        <taxon>Metazoa</taxon>
        <taxon>Ecdysozoa</taxon>
        <taxon>Nematoda</taxon>
        <taxon>Chromadorea</taxon>
        <taxon>Rhabditida</taxon>
        <taxon>Tylenchina</taxon>
        <taxon>Cephalobomorpha</taxon>
        <taxon>Cephaloboidea</taxon>
        <taxon>Cephalobidae</taxon>
        <taxon>Acrobeloides</taxon>
    </lineage>
</organism>
<reference evidence="2" key="1">
    <citation type="submission" date="2022-11" db="UniProtKB">
        <authorList>
            <consortium name="WormBaseParasite"/>
        </authorList>
    </citation>
    <scope>IDENTIFICATION</scope>
</reference>
<name>A0A914DD41_9BILA</name>
<sequence length="62" mass="7152">MTIKGLSSFCRLSTYRRFCRSITILNLLRDFPGFSAHRTFIIVCPNLHAAFMDHVIAITTNY</sequence>
<evidence type="ECO:0000313" key="2">
    <source>
        <dbReference type="WBParaSite" id="ACRNAN_scaffold2208.g23710.t1"/>
    </source>
</evidence>
<evidence type="ECO:0000313" key="1">
    <source>
        <dbReference type="Proteomes" id="UP000887540"/>
    </source>
</evidence>
<keyword evidence="1" id="KW-1185">Reference proteome</keyword>
<proteinExistence type="predicted"/>
<dbReference type="Proteomes" id="UP000887540">
    <property type="component" value="Unplaced"/>
</dbReference>
<dbReference type="WBParaSite" id="ACRNAN_scaffold2208.g23710.t1">
    <property type="protein sequence ID" value="ACRNAN_scaffold2208.g23710.t1"/>
    <property type="gene ID" value="ACRNAN_scaffold2208.g23710"/>
</dbReference>
<accession>A0A914DD41</accession>
<dbReference type="AlphaFoldDB" id="A0A914DD41"/>